<dbReference type="GO" id="GO:0009908">
    <property type="term" value="P:flower development"/>
    <property type="evidence" value="ECO:0007669"/>
    <property type="project" value="UniProtKB-KW"/>
</dbReference>
<comment type="similarity">
    <text evidence="1 5">Belongs to the Frigida family.</text>
</comment>
<comment type="caution">
    <text evidence="6">The sequence shown here is derived from an EMBL/GenBank/DDBJ whole genome shotgun (WGS) entry which is preliminary data.</text>
</comment>
<accession>A0A6A4NF32</accession>
<evidence type="ECO:0000256" key="2">
    <source>
        <dbReference type="ARBA" id="ARBA00022473"/>
    </source>
</evidence>
<evidence type="ECO:0000256" key="5">
    <source>
        <dbReference type="RuleBase" id="RU364012"/>
    </source>
</evidence>
<dbReference type="InterPro" id="IPR012474">
    <property type="entry name" value="Frigida"/>
</dbReference>
<evidence type="ECO:0000256" key="1">
    <source>
        <dbReference type="ARBA" id="ARBA00008956"/>
    </source>
</evidence>
<dbReference type="Pfam" id="PF07899">
    <property type="entry name" value="Frigida"/>
    <property type="match status" value="1"/>
</dbReference>
<keyword evidence="7" id="KW-1185">Reference proteome</keyword>
<dbReference type="GO" id="GO:0030154">
    <property type="term" value="P:cell differentiation"/>
    <property type="evidence" value="ECO:0007669"/>
    <property type="project" value="UniProtKB-KW"/>
</dbReference>
<keyword evidence="4 5" id="KW-0287">Flowering</keyword>
<dbReference type="PANTHER" id="PTHR31791">
    <property type="entry name" value="FRIGIDA-LIKE PROTEIN 3-RELATED"/>
    <property type="match status" value="1"/>
</dbReference>
<evidence type="ECO:0000313" key="6">
    <source>
        <dbReference type="EMBL" id="KAE9587361.1"/>
    </source>
</evidence>
<sequence>MATTSTVLNARVHAESQNITNHFPPLPQFQPENDGADLTKSVNDLAKFAAATQAFKDSYDELQKHLDFIKQGIDEKSNELIASLPISATAGNIIGVSVQQAIGSGVSVQTVTKNDGKPFDSAIFPKSENANEKSNELTVSLPVSTTAGNNIGVSVKQAIGNDIAIQTALDSATIPKSENVNEIEKESENEIVSLCKKMSSRGLRKYMLNHLSYADVALREQLSEALKSAPKPGKLVFESIGKFFVQGSKAYNKNLQIIALDRLQCSFWSAIWCLVVL</sequence>
<name>A0A6A4NF32_LUPAL</name>
<keyword evidence="2 5" id="KW-0217">Developmental protein</keyword>
<protein>
    <recommendedName>
        <fullName evidence="5">FRIGIDA-like protein</fullName>
    </recommendedName>
</protein>
<dbReference type="Proteomes" id="UP000447434">
    <property type="component" value="Chromosome 23"/>
</dbReference>
<reference evidence="7" key="1">
    <citation type="journal article" date="2020" name="Nat. Commun.">
        <title>Genome sequence of the cluster root forming white lupin.</title>
        <authorList>
            <person name="Hufnagel B."/>
            <person name="Marques A."/>
            <person name="Soriano A."/>
            <person name="Marques L."/>
            <person name="Divol F."/>
            <person name="Doumas P."/>
            <person name="Sallet E."/>
            <person name="Mancinotti D."/>
            <person name="Carrere S."/>
            <person name="Marande W."/>
            <person name="Arribat S."/>
            <person name="Keller J."/>
            <person name="Huneau C."/>
            <person name="Blein T."/>
            <person name="Aime D."/>
            <person name="Laguerre M."/>
            <person name="Taylor J."/>
            <person name="Schubert V."/>
            <person name="Nelson M."/>
            <person name="Geu-Flores F."/>
            <person name="Crespi M."/>
            <person name="Gallardo-Guerrero K."/>
            <person name="Delaux P.-M."/>
            <person name="Salse J."/>
            <person name="Berges H."/>
            <person name="Guyot R."/>
            <person name="Gouzy J."/>
            <person name="Peret B."/>
        </authorList>
    </citation>
    <scope>NUCLEOTIDE SEQUENCE [LARGE SCALE GENOMIC DNA]</scope>
    <source>
        <strain evidence="7">cv. Amiga</strain>
    </source>
</reference>
<evidence type="ECO:0000313" key="7">
    <source>
        <dbReference type="Proteomes" id="UP000447434"/>
    </source>
</evidence>
<evidence type="ECO:0000256" key="4">
    <source>
        <dbReference type="ARBA" id="ARBA00023089"/>
    </source>
</evidence>
<evidence type="ECO:0000256" key="3">
    <source>
        <dbReference type="ARBA" id="ARBA00022782"/>
    </source>
</evidence>
<dbReference type="OrthoDB" id="776053at2759"/>
<proteinExistence type="inferred from homology"/>
<dbReference type="AlphaFoldDB" id="A0A6A4NF32"/>
<keyword evidence="3 5" id="KW-0221">Differentiation</keyword>
<dbReference type="PANTHER" id="PTHR31791:SF49">
    <property type="entry name" value="INACTIVE PROTEIN FRIGIDA"/>
    <property type="match status" value="1"/>
</dbReference>
<gene>
    <name evidence="6" type="ORF">Lalb_Chr23g0272811</name>
</gene>
<organism evidence="6 7">
    <name type="scientific">Lupinus albus</name>
    <name type="common">White lupine</name>
    <name type="synonym">Lupinus termis</name>
    <dbReference type="NCBI Taxonomy" id="3870"/>
    <lineage>
        <taxon>Eukaryota</taxon>
        <taxon>Viridiplantae</taxon>
        <taxon>Streptophyta</taxon>
        <taxon>Embryophyta</taxon>
        <taxon>Tracheophyta</taxon>
        <taxon>Spermatophyta</taxon>
        <taxon>Magnoliopsida</taxon>
        <taxon>eudicotyledons</taxon>
        <taxon>Gunneridae</taxon>
        <taxon>Pentapetalae</taxon>
        <taxon>rosids</taxon>
        <taxon>fabids</taxon>
        <taxon>Fabales</taxon>
        <taxon>Fabaceae</taxon>
        <taxon>Papilionoideae</taxon>
        <taxon>50 kb inversion clade</taxon>
        <taxon>genistoids sensu lato</taxon>
        <taxon>core genistoids</taxon>
        <taxon>Genisteae</taxon>
        <taxon>Lupinus</taxon>
    </lineage>
</organism>
<dbReference type="EMBL" id="WOCE01000023">
    <property type="protein sequence ID" value="KAE9587361.1"/>
    <property type="molecule type" value="Genomic_DNA"/>
</dbReference>